<dbReference type="PROSITE" id="PS50191">
    <property type="entry name" value="CRAL_TRIO"/>
    <property type="match status" value="1"/>
</dbReference>
<dbReference type="PANTHER" id="PTHR10174">
    <property type="entry name" value="ALPHA-TOCOPHEROL TRANSFER PROTEIN-RELATED"/>
    <property type="match status" value="1"/>
</dbReference>
<dbReference type="InterPro" id="IPR001251">
    <property type="entry name" value="CRAL-TRIO_dom"/>
</dbReference>
<organism evidence="1 2">
    <name type="scientific">Phlebotomus papatasi</name>
    <name type="common">Sandfly</name>
    <dbReference type="NCBI Taxonomy" id="29031"/>
    <lineage>
        <taxon>Eukaryota</taxon>
        <taxon>Metazoa</taxon>
        <taxon>Ecdysozoa</taxon>
        <taxon>Arthropoda</taxon>
        <taxon>Hexapoda</taxon>
        <taxon>Insecta</taxon>
        <taxon>Pterygota</taxon>
        <taxon>Neoptera</taxon>
        <taxon>Endopterygota</taxon>
        <taxon>Diptera</taxon>
        <taxon>Nematocera</taxon>
        <taxon>Psychodoidea</taxon>
        <taxon>Psychodidae</taxon>
        <taxon>Phlebotomus</taxon>
        <taxon>Phlebotomus</taxon>
    </lineage>
</organism>
<dbReference type="SUPFAM" id="SSF52087">
    <property type="entry name" value="CRAL/TRIO domain"/>
    <property type="match status" value="1"/>
</dbReference>
<dbReference type="GO" id="GO:0016020">
    <property type="term" value="C:membrane"/>
    <property type="evidence" value="ECO:0007669"/>
    <property type="project" value="TreeGrafter"/>
</dbReference>
<accession>A0A1B0CZB9</accession>
<proteinExistence type="predicted"/>
<name>A0A1B0CZB9_PHLPP</name>
<dbReference type="VEuPathDB" id="VectorBase:PPAPM1_005862"/>
<dbReference type="GO" id="GO:1902936">
    <property type="term" value="F:phosphatidylinositol bisphosphate binding"/>
    <property type="evidence" value="ECO:0007669"/>
    <property type="project" value="TreeGrafter"/>
</dbReference>
<dbReference type="Pfam" id="PF00650">
    <property type="entry name" value="CRAL_TRIO"/>
    <property type="match status" value="1"/>
</dbReference>
<dbReference type="EnsemblMetazoa" id="PPAI000441-RA">
    <property type="protein sequence ID" value="PPAI000441-PA"/>
    <property type="gene ID" value="PPAI000441"/>
</dbReference>
<dbReference type="InterPro" id="IPR036865">
    <property type="entry name" value="CRAL-TRIO_dom_sf"/>
</dbReference>
<dbReference type="VEuPathDB" id="VectorBase:PPAI000441"/>
<dbReference type="Gene3D" id="3.40.525.10">
    <property type="entry name" value="CRAL-TRIO lipid binding domain"/>
    <property type="match status" value="2"/>
</dbReference>
<dbReference type="AlphaFoldDB" id="A0A1B0CZB9"/>
<evidence type="ECO:0000313" key="1">
    <source>
        <dbReference type="EnsemblMetazoa" id="PPAI000441-PA"/>
    </source>
</evidence>
<dbReference type="Proteomes" id="UP000092462">
    <property type="component" value="Unassembled WGS sequence"/>
</dbReference>
<dbReference type="EMBL" id="AJVK01009517">
    <property type="status" value="NOT_ANNOTATED_CDS"/>
    <property type="molecule type" value="Genomic_DNA"/>
</dbReference>
<dbReference type="PRINTS" id="PR00180">
    <property type="entry name" value="CRETINALDHBP"/>
</dbReference>
<dbReference type="CDD" id="cd00170">
    <property type="entry name" value="SEC14"/>
    <property type="match status" value="1"/>
</dbReference>
<reference evidence="1" key="1">
    <citation type="submission" date="2022-08" db="UniProtKB">
        <authorList>
            <consortium name="EnsemblMetazoa"/>
        </authorList>
    </citation>
    <scope>IDENTIFICATION</scope>
    <source>
        <strain evidence="1">Israel</strain>
    </source>
</reference>
<evidence type="ECO:0000313" key="2">
    <source>
        <dbReference type="Proteomes" id="UP000092462"/>
    </source>
</evidence>
<dbReference type="PANTHER" id="PTHR10174:SF130">
    <property type="entry name" value="ALPHA-TOCOPHEROL TRANSFER PROTEIN-LIKE"/>
    <property type="match status" value="1"/>
</dbReference>
<keyword evidence="2" id="KW-1185">Reference proteome</keyword>
<protein>
    <submittedName>
        <fullName evidence="1">Uncharacterized protein</fullName>
    </submittedName>
</protein>
<sequence length="137" mass="15859">MCIMLVEAAIQEPDTQINGTVIILDLEGFSVTQAKESIPVRIKAFHIINETFLIDVLFKMIKPFLKQKLRDRIFFHGKNYSALHEHIPPNYLFTTYGGTIEAISCPEKEEMLEAYTKFLGLLDEEFHTINSYGYKRK</sequence>